<reference evidence="2 3" key="1">
    <citation type="submission" date="2020-04" db="EMBL/GenBank/DDBJ databases">
        <title>Massilia sp. RP-1-19 isolated from soil.</title>
        <authorList>
            <person name="Dahal R.H."/>
        </authorList>
    </citation>
    <scope>NUCLEOTIDE SEQUENCE [LARGE SCALE GENOMIC DNA]</scope>
    <source>
        <strain evidence="2 3">RP-1-19</strain>
    </source>
</reference>
<name>A0A848HFV8_9BURK</name>
<gene>
    <name evidence="2" type="ORF">HHL21_04430</name>
</gene>
<accession>A0A848HFV8</accession>
<dbReference type="EMBL" id="JABBGG010000002">
    <property type="protein sequence ID" value="NML60345.1"/>
    <property type="molecule type" value="Genomic_DNA"/>
</dbReference>
<feature type="domain" description="Glycosyltransferase subfamily 4-like N-terminal" evidence="1">
    <location>
        <begin position="17"/>
        <end position="177"/>
    </location>
</feature>
<dbReference type="GO" id="GO:0016757">
    <property type="term" value="F:glycosyltransferase activity"/>
    <property type="evidence" value="ECO:0007669"/>
    <property type="project" value="TreeGrafter"/>
</dbReference>
<evidence type="ECO:0000313" key="3">
    <source>
        <dbReference type="Proteomes" id="UP000583752"/>
    </source>
</evidence>
<dbReference type="Proteomes" id="UP000583752">
    <property type="component" value="Unassembled WGS sequence"/>
</dbReference>
<dbReference type="PANTHER" id="PTHR45947:SF14">
    <property type="entry name" value="SLL1723 PROTEIN"/>
    <property type="match status" value="1"/>
</dbReference>
<dbReference type="AlphaFoldDB" id="A0A848HFV8"/>
<dbReference type="Pfam" id="PF13692">
    <property type="entry name" value="Glyco_trans_1_4"/>
    <property type="match status" value="1"/>
</dbReference>
<dbReference type="SUPFAM" id="SSF53756">
    <property type="entry name" value="UDP-Glycosyltransferase/glycogen phosphorylase"/>
    <property type="match status" value="1"/>
</dbReference>
<dbReference type="Pfam" id="PF13439">
    <property type="entry name" value="Glyco_transf_4"/>
    <property type="match status" value="1"/>
</dbReference>
<keyword evidence="2" id="KW-0808">Transferase</keyword>
<dbReference type="Gene3D" id="3.40.50.2000">
    <property type="entry name" value="Glycogen Phosphorylase B"/>
    <property type="match status" value="2"/>
</dbReference>
<evidence type="ECO:0000259" key="1">
    <source>
        <dbReference type="Pfam" id="PF13439"/>
    </source>
</evidence>
<keyword evidence="3" id="KW-1185">Reference proteome</keyword>
<comment type="caution">
    <text evidence="2">The sequence shown here is derived from an EMBL/GenBank/DDBJ whole genome shotgun (WGS) entry which is preliminary data.</text>
</comment>
<proteinExistence type="predicted"/>
<protein>
    <submittedName>
        <fullName evidence="2">TIGR03088 family PEP-CTERM/XrtA system glycosyltransferase</fullName>
    </submittedName>
</protein>
<evidence type="ECO:0000313" key="2">
    <source>
        <dbReference type="EMBL" id="NML60345.1"/>
    </source>
</evidence>
<organism evidence="2 3">
    <name type="scientific">Massilia polaris</name>
    <dbReference type="NCBI Taxonomy" id="2728846"/>
    <lineage>
        <taxon>Bacteria</taxon>
        <taxon>Pseudomonadati</taxon>
        <taxon>Pseudomonadota</taxon>
        <taxon>Betaproteobacteria</taxon>
        <taxon>Burkholderiales</taxon>
        <taxon>Oxalobacteraceae</taxon>
        <taxon>Telluria group</taxon>
        <taxon>Massilia</taxon>
    </lineage>
</organism>
<sequence>MQEAPPLVVHLIYRLDFGGLESLLVERINRMCATRYRHAVVCLTDYTAFADKIRRQGVTLHALHKQPGLSPGTHLALWSLLRRLNPTIIHTYNLSAIEYAPVALLAGVPVRINGAHGRDHHDPHGLNARHNLLRRLMLPFYDCYYANSAAMVKWHSDVIGVPSAKSRLLSNGIDTARFRPREHGDAPAPGPFGDGCIVIGSVGRIQQVKDHATLLEAFILLRQQLPEQRARLRLAIVGDGPLLPALRARAAQAGLEREVWLPGSRADVAEILRGFHVFAMASIAEGTPGAALEAMASALPVAATRVGGIPEVIEDGVTGALAPPSDPQALADALARYVAAPGLAAQHGQAGRARVLRHYAMDAMVAAYLGLYDQLCEQKHQTRKPEKTCVE</sequence>
<dbReference type="NCBIfam" id="TIGR03088">
    <property type="entry name" value="stp2"/>
    <property type="match status" value="1"/>
</dbReference>
<dbReference type="InterPro" id="IPR028098">
    <property type="entry name" value="Glyco_trans_4-like_N"/>
</dbReference>
<dbReference type="PANTHER" id="PTHR45947">
    <property type="entry name" value="SULFOQUINOVOSYL TRANSFERASE SQD2"/>
    <property type="match status" value="1"/>
</dbReference>
<dbReference type="InterPro" id="IPR017522">
    <property type="entry name" value="Sugar_tfrase_PEP-CTERM_Stp2"/>
</dbReference>
<dbReference type="InterPro" id="IPR050194">
    <property type="entry name" value="Glycosyltransferase_grp1"/>
</dbReference>